<dbReference type="GO" id="GO:0015768">
    <property type="term" value="P:maltose transport"/>
    <property type="evidence" value="ECO:0007669"/>
    <property type="project" value="TreeGrafter"/>
</dbReference>
<dbReference type="Gene3D" id="3.40.190.10">
    <property type="entry name" value="Periplasmic binding protein-like II"/>
    <property type="match status" value="1"/>
</dbReference>
<dbReference type="EMBL" id="DF967972">
    <property type="protein sequence ID" value="GAP12859.1"/>
    <property type="molecule type" value="Genomic_DNA"/>
</dbReference>
<dbReference type="GO" id="GO:0055052">
    <property type="term" value="C:ATP-binding cassette (ABC) transporter complex, substrate-binding subunit-containing"/>
    <property type="evidence" value="ECO:0007669"/>
    <property type="project" value="TreeGrafter"/>
</dbReference>
<dbReference type="PANTHER" id="PTHR30061">
    <property type="entry name" value="MALTOSE-BINDING PERIPLASMIC PROTEIN"/>
    <property type="match status" value="1"/>
</dbReference>
<keyword evidence="6" id="KW-1185">Reference proteome</keyword>
<dbReference type="OrthoDB" id="2515880at2"/>
<sequence>MKKRVSWIVVSFVLVMSMLLSGCAAATPTAAPAADPAATEVAPAATEAATEAAVTGAATTIKVMSFFAYDNPEVEQAVVAAFEAKYPDIKVEFESVPMSDIFLKYKTLIAGKVPPDVMAFNYDNAYQFGAMGALEPLDSYIQASGYDTSKIYTATLDMFKVNGVQYSMPATFSDVVLYYNKALFDAAGLAYPQDGWTMEDVKKAGLELTKDTNGDGTLDQFGYAFPWWPVILEMYNAHIWDPTTNKCTLNSPEAIKAFQKIVDARYTEQYSPTVDQLAEQGDWDMFIAGKLAMYPTGPWAVQPFNDKITTFTYDIANMPAGDKQATHVYANSYGMAAGSLNKDAAWKFIEFATGPEGTKIRQDGKYEISPVKEIAEKYYVENLAGDDPEHAIVFMEAMAYAVPQPVHAHWQEIYDAIAPELDLAMSGQKDVAEALNAACAGVDTVLAQP</sequence>
<evidence type="ECO:0000256" key="1">
    <source>
        <dbReference type="ARBA" id="ARBA00008520"/>
    </source>
</evidence>
<keyword evidence="5" id="KW-0762">Sugar transport</keyword>
<keyword evidence="2" id="KW-0813">Transport</keyword>
<accession>A0A0S7BGD5</accession>
<dbReference type="Proteomes" id="UP000055060">
    <property type="component" value="Unassembled WGS sequence"/>
</dbReference>
<evidence type="ECO:0000256" key="2">
    <source>
        <dbReference type="ARBA" id="ARBA00022448"/>
    </source>
</evidence>
<gene>
    <name evidence="5" type="ORF">LARV_00599</name>
</gene>
<dbReference type="PANTHER" id="PTHR30061:SF50">
    <property type="entry name" value="MALTOSE_MALTODEXTRIN-BINDING PERIPLASMIC PROTEIN"/>
    <property type="match status" value="1"/>
</dbReference>
<protein>
    <submittedName>
        <fullName evidence="5">ABC-type sugar transport system, periplasmic component</fullName>
    </submittedName>
</protein>
<dbReference type="STRING" id="360412.LARV_00599"/>
<evidence type="ECO:0000256" key="3">
    <source>
        <dbReference type="ARBA" id="ARBA00022729"/>
    </source>
</evidence>
<proteinExistence type="inferred from homology"/>
<comment type="similarity">
    <text evidence="1">Belongs to the bacterial solute-binding protein 1 family.</text>
</comment>
<organism evidence="5">
    <name type="scientific">Longilinea arvoryzae</name>
    <dbReference type="NCBI Taxonomy" id="360412"/>
    <lineage>
        <taxon>Bacteria</taxon>
        <taxon>Bacillati</taxon>
        <taxon>Chloroflexota</taxon>
        <taxon>Anaerolineae</taxon>
        <taxon>Anaerolineales</taxon>
        <taxon>Anaerolineaceae</taxon>
        <taxon>Longilinea</taxon>
    </lineage>
</organism>
<name>A0A0S7BGD5_9CHLR</name>
<feature type="signal peptide" evidence="4">
    <location>
        <begin position="1"/>
        <end position="26"/>
    </location>
</feature>
<evidence type="ECO:0000313" key="6">
    <source>
        <dbReference type="Proteomes" id="UP000055060"/>
    </source>
</evidence>
<dbReference type="GO" id="GO:1901982">
    <property type="term" value="F:maltose binding"/>
    <property type="evidence" value="ECO:0007669"/>
    <property type="project" value="TreeGrafter"/>
</dbReference>
<dbReference type="PROSITE" id="PS51257">
    <property type="entry name" value="PROKAR_LIPOPROTEIN"/>
    <property type="match status" value="1"/>
</dbReference>
<reference evidence="5" key="1">
    <citation type="submission" date="2015-07" db="EMBL/GenBank/DDBJ databases">
        <title>Draft Genome Sequences of Anaerolinea thermolimosa IMO-1, Bellilinea caldifistulae GOMI-1, Leptolinea tardivitalis YMTK-2, Levilinea saccharolytica KIBI-1,Longilinea arvoryzae KOME-1, Previously Described as Members of the Anaerolineaceae (Chloroflexi).</title>
        <authorList>
            <person name="Sekiguchi Y."/>
            <person name="Ohashi A."/>
            <person name="Matsuura N."/>
            <person name="Tourlousse M.D."/>
        </authorList>
    </citation>
    <scope>NUCLEOTIDE SEQUENCE [LARGE SCALE GENOMIC DNA]</scope>
    <source>
        <strain evidence="5">KOME-1</strain>
    </source>
</reference>
<evidence type="ECO:0000256" key="4">
    <source>
        <dbReference type="SAM" id="SignalP"/>
    </source>
</evidence>
<keyword evidence="3 4" id="KW-0732">Signal</keyword>
<evidence type="ECO:0000313" key="5">
    <source>
        <dbReference type="EMBL" id="GAP12859.1"/>
    </source>
</evidence>
<dbReference type="AlphaFoldDB" id="A0A0S7BGD5"/>
<dbReference type="Pfam" id="PF01547">
    <property type="entry name" value="SBP_bac_1"/>
    <property type="match status" value="1"/>
</dbReference>
<feature type="chain" id="PRO_5006632938" evidence="4">
    <location>
        <begin position="27"/>
        <end position="449"/>
    </location>
</feature>
<dbReference type="SUPFAM" id="SSF53850">
    <property type="entry name" value="Periplasmic binding protein-like II"/>
    <property type="match status" value="1"/>
</dbReference>
<dbReference type="GO" id="GO:0042956">
    <property type="term" value="P:maltodextrin transmembrane transport"/>
    <property type="evidence" value="ECO:0007669"/>
    <property type="project" value="TreeGrafter"/>
</dbReference>
<dbReference type="RefSeq" id="WP_075072250.1">
    <property type="nucleotide sequence ID" value="NZ_DF967972.1"/>
</dbReference>
<dbReference type="CDD" id="cd13585">
    <property type="entry name" value="PBP2_TMBP_like"/>
    <property type="match status" value="1"/>
</dbReference>
<dbReference type="InterPro" id="IPR006059">
    <property type="entry name" value="SBP"/>
</dbReference>